<comment type="subcellular location">
    <subcellularLocation>
        <location evidence="2">Cytoplasm</location>
    </subcellularLocation>
</comment>
<dbReference type="InterPro" id="IPR036397">
    <property type="entry name" value="RNaseH_sf"/>
</dbReference>
<dbReference type="Gene3D" id="3.30.420.10">
    <property type="entry name" value="Ribonuclease H-like superfamily/Ribonuclease H"/>
    <property type="match status" value="1"/>
</dbReference>
<accession>A0AAV5RA13</accession>
<evidence type="ECO:0000256" key="6">
    <source>
        <dbReference type="ARBA" id="ARBA00025615"/>
    </source>
</evidence>
<dbReference type="GO" id="GO:0015074">
    <property type="term" value="P:DNA integration"/>
    <property type="evidence" value="ECO:0007669"/>
    <property type="project" value="InterPro"/>
</dbReference>
<evidence type="ECO:0000256" key="3">
    <source>
        <dbReference type="ARBA" id="ARBA00022490"/>
    </source>
</evidence>
<dbReference type="GO" id="GO:0005634">
    <property type="term" value="C:nucleus"/>
    <property type="evidence" value="ECO:0007669"/>
    <property type="project" value="UniProtKB-ARBA"/>
</dbReference>
<evidence type="ECO:0000256" key="4">
    <source>
        <dbReference type="ARBA" id="ARBA00022884"/>
    </source>
</evidence>
<protein>
    <submittedName>
        <fullName evidence="9">Gag-pol fusion protein</fullName>
    </submittedName>
</protein>
<dbReference type="PANTHER" id="PTHR11439:SF467">
    <property type="entry name" value="INTEGRASE CATALYTIC DOMAIN-CONTAINING PROTEIN"/>
    <property type="match status" value="1"/>
</dbReference>
<evidence type="ECO:0000259" key="8">
    <source>
        <dbReference type="PROSITE" id="PS50994"/>
    </source>
</evidence>
<feature type="domain" description="Integrase catalytic" evidence="8">
    <location>
        <begin position="1"/>
        <end position="91"/>
    </location>
</feature>
<evidence type="ECO:0000313" key="9">
    <source>
        <dbReference type="EMBL" id="GMM47937.1"/>
    </source>
</evidence>
<dbReference type="InterPro" id="IPR012337">
    <property type="entry name" value="RNaseH-like_sf"/>
</dbReference>
<feature type="compositionally biased region" description="Polar residues" evidence="7">
    <location>
        <begin position="372"/>
        <end position="382"/>
    </location>
</feature>
<feature type="compositionally biased region" description="Basic and acidic residues" evidence="7">
    <location>
        <begin position="302"/>
        <end position="317"/>
    </location>
</feature>
<comment type="function">
    <text evidence="6">Integrase (IN) targets the VLP to the nucleus, where a subparticle preintegration complex (PIC) containing at least integrase and the newly synthesized dsDNA copy of the retrotransposon must transit the nuclear membrane. Once in the nucleus, integrase performs the integration of the dsDNA into the host genome.</text>
</comment>
<proteinExistence type="predicted"/>
<keyword evidence="3" id="KW-0963">Cytoplasm</keyword>
<evidence type="ECO:0000313" key="10">
    <source>
        <dbReference type="Proteomes" id="UP001378960"/>
    </source>
</evidence>
<dbReference type="AlphaFoldDB" id="A0AAV5RA13"/>
<comment type="caution">
    <text evidence="9">The sequence shown here is derived from an EMBL/GenBank/DDBJ whole genome shotgun (WGS) entry which is preliminary data.</text>
</comment>
<evidence type="ECO:0000256" key="2">
    <source>
        <dbReference type="ARBA" id="ARBA00004496"/>
    </source>
</evidence>
<keyword evidence="4" id="KW-0694">RNA-binding</keyword>
<dbReference type="GO" id="GO:0003723">
    <property type="term" value="F:RNA binding"/>
    <property type="evidence" value="ECO:0007669"/>
    <property type="project" value="UniProtKB-KW"/>
</dbReference>
<feature type="region of interest" description="Disordered" evidence="7">
    <location>
        <begin position="274"/>
        <end position="333"/>
    </location>
</feature>
<dbReference type="GO" id="GO:0005737">
    <property type="term" value="C:cytoplasm"/>
    <property type="evidence" value="ECO:0007669"/>
    <property type="project" value="UniProtKB-SubCell"/>
</dbReference>
<feature type="region of interest" description="Disordered" evidence="7">
    <location>
        <begin position="366"/>
        <end position="388"/>
    </location>
</feature>
<dbReference type="PANTHER" id="PTHR11439">
    <property type="entry name" value="GAG-POL-RELATED RETROTRANSPOSON"/>
    <property type="match status" value="1"/>
</dbReference>
<dbReference type="Pfam" id="PF07727">
    <property type="entry name" value="RVT_2"/>
    <property type="match status" value="1"/>
</dbReference>
<comment type="catalytic activity">
    <reaction evidence="1">
        <text>Endonucleolytic cleavage to 5'-phosphomonoester.</text>
        <dbReference type="EC" id="3.1.26.4"/>
    </reaction>
</comment>
<dbReference type="SUPFAM" id="SSF53098">
    <property type="entry name" value="Ribonuclease H-like"/>
    <property type="match status" value="1"/>
</dbReference>
<gene>
    <name evidence="9" type="ORF">DAPK24_045350</name>
</gene>
<organism evidence="9 10">
    <name type="scientific">Pichia kluyveri</name>
    <name type="common">Yeast</name>
    <dbReference type="NCBI Taxonomy" id="36015"/>
    <lineage>
        <taxon>Eukaryota</taxon>
        <taxon>Fungi</taxon>
        <taxon>Dikarya</taxon>
        <taxon>Ascomycota</taxon>
        <taxon>Saccharomycotina</taxon>
        <taxon>Pichiomycetes</taxon>
        <taxon>Pichiales</taxon>
        <taxon>Pichiaceae</taxon>
        <taxon>Pichia</taxon>
    </lineage>
</organism>
<dbReference type="CDD" id="cd09272">
    <property type="entry name" value="RNase_HI_RT_Ty1"/>
    <property type="match status" value="1"/>
</dbReference>
<evidence type="ECO:0000256" key="5">
    <source>
        <dbReference type="ARBA" id="ARBA00025590"/>
    </source>
</evidence>
<dbReference type="PROSITE" id="PS50994">
    <property type="entry name" value="INTEGRASE"/>
    <property type="match status" value="1"/>
</dbReference>
<name>A0AAV5RA13_PICKL</name>
<reference evidence="9 10" key="1">
    <citation type="journal article" date="2023" name="Elife">
        <title>Identification of key yeast species and microbe-microbe interactions impacting larval growth of Drosophila in the wild.</title>
        <authorList>
            <person name="Mure A."/>
            <person name="Sugiura Y."/>
            <person name="Maeda R."/>
            <person name="Honda K."/>
            <person name="Sakurai N."/>
            <person name="Takahashi Y."/>
            <person name="Watada M."/>
            <person name="Katoh T."/>
            <person name="Gotoh A."/>
            <person name="Gotoh Y."/>
            <person name="Taniguchi I."/>
            <person name="Nakamura K."/>
            <person name="Hayashi T."/>
            <person name="Katayama T."/>
            <person name="Uemura T."/>
            <person name="Hattori Y."/>
        </authorList>
    </citation>
    <scope>NUCLEOTIDE SEQUENCE [LARGE SCALE GENOMIC DNA]</scope>
    <source>
        <strain evidence="9 10">PK-24</strain>
    </source>
</reference>
<evidence type="ECO:0000256" key="1">
    <source>
        <dbReference type="ARBA" id="ARBA00000077"/>
    </source>
</evidence>
<dbReference type="InterPro" id="IPR001584">
    <property type="entry name" value="Integrase_cat-core"/>
</dbReference>
<dbReference type="InterPro" id="IPR013103">
    <property type="entry name" value="RVT_2"/>
</dbReference>
<dbReference type="GO" id="GO:0004523">
    <property type="term" value="F:RNA-DNA hybrid ribonuclease activity"/>
    <property type="evidence" value="ECO:0007669"/>
    <property type="project" value="UniProtKB-EC"/>
</dbReference>
<sequence>MGREYQSNSLKEYYRSNGITHITTNGYASMENGLAERFNRTIRNDMRTNLVESGIDNRFWPDVMEYSSMIRNKLIPKNKNKSPEQMIMEHYFPGTGRKQFIPHVFKSFGRYGIWLDASKKVSGLEMRAHHCFYLGPSEYPCADEAPVLGGDKILVYEKLKDGLYHATIKHTRNVKYNKPVRLFKEISLENFGMKRASVKETEVDFTDKYGKTMAEADLGKEEIDFPVLPKYYVYETNKINPELSTPKDSECVVVGNKDHMVPKEVTVKEADIPLNMGGDSVTTDINDSGKKNDTSDEDVEMTEDKDNNIVEETKDKDDDNIEASANDNKEQTSDITHTVNVAENPTRNESDETIIDKDISNEMSGRTELNDQENSTTSLANEETTEKVDDIEVEQFTTEDLKRREEFEQSVREDDLHKTLELNENNLVEYEVDRTLLDSDKPHETIKLPEGRLLRSKFSMKSVNGIMTVANISKLPREDPGPNRIIYQVVCHDPVEGPAWRAAHDDELESQMTKHSWDVEPIITSDPYILQRTVSMQIVCSEKRPADMGGEAKKKVRFVMRGDKQDKSTYKETYSPTLPYDMLRMIIAESVQSNRYIEMVDISTAYLNAEIDCEVYVELPKHLEESNVKLNHGEKVVHRVRKAVYGLKQSGFLWYKTLVKFLISIGFEERGDIPCVLVKPQKKRKDKISIIVGFFVDDMIVSGTSQNEVDNFLYKINNRFTLRKTYANKLGFKDILGIGVRENRDKRSGTLLSMELSLESYITKLVENLGMKEEFSSQRFISTPMTPGFHFDLEKEEPMELSGKELADEIHFFREVVGALQYISLTVRPDITYAANYMARYCLCPHPKLKRELLRIVRYVYQTRSYMIRYTRYLSDLVQDTDRLITYSDADHAGDPVSRKSTLSAVFMMNGGPVAWFTRVAKFMATSSTDAEVAAMVESGNGLTHYREVLTFLGVLGPEYSRKEEYFIPEYSRATEVGGAVNMNEYRRLRPLLVMVDNTAAIYLAQKGTTSNRSKHMGIRVARARDIMENEHIVYKHIGTKEMLADILTKPVTAEVMSNILPKIMVTGTSKVRHI</sequence>
<comment type="function">
    <text evidence="5">Reverse transcriptase/ribonuclease H (RT) is a multifunctional enzyme that catalyzes the conversion of the retro-elements RNA genome into dsDNA within the VLP. The enzyme displays a DNA polymerase activity that can copy either DNA or RNA templates, and a ribonuclease H (RNase H) activity that cleaves the RNA strand of RNA-DNA heteroduplexes during plus-strand synthesis and hydrolyzes RNA primers. The conversion leads to a linear dsDNA copy of the retrotransposon that includes long terminal repeats (LTRs) at both ends.</text>
</comment>
<keyword evidence="10" id="KW-1185">Reference proteome</keyword>
<evidence type="ECO:0000256" key="7">
    <source>
        <dbReference type="SAM" id="MobiDB-lite"/>
    </source>
</evidence>
<dbReference type="EMBL" id="BTGB01000009">
    <property type="protein sequence ID" value="GMM47937.1"/>
    <property type="molecule type" value="Genomic_DNA"/>
</dbReference>
<dbReference type="Proteomes" id="UP001378960">
    <property type="component" value="Unassembled WGS sequence"/>
</dbReference>